<comment type="caution">
    <text evidence="2">The sequence shown here is derived from an EMBL/GenBank/DDBJ whole genome shotgun (WGS) entry which is preliminary data.</text>
</comment>
<proteinExistence type="predicted"/>
<gene>
    <name evidence="2" type="ORF">RirG_258250</name>
</gene>
<dbReference type="SUPFAM" id="SSF54695">
    <property type="entry name" value="POZ domain"/>
    <property type="match status" value="1"/>
</dbReference>
<dbReference type="Gene3D" id="3.30.710.10">
    <property type="entry name" value="Potassium Channel Kv1.1, Chain A"/>
    <property type="match status" value="1"/>
</dbReference>
<evidence type="ECO:0000313" key="3">
    <source>
        <dbReference type="Proteomes" id="UP000022910"/>
    </source>
</evidence>
<evidence type="ECO:0000259" key="1">
    <source>
        <dbReference type="PROSITE" id="PS50097"/>
    </source>
</evidence>
<dbReference type="EMBL" id="JEMT01029570">
    <property type="protein sequence ID" value="EXX51825.1"/>
    <property type="molecule type" value="Genomic_DNA"/>
</dbReference>
<keyword evidence="3" id="KW-1185">Reference proteome</keyword>
<dbReference type="HOGENOM" id="CLU_1866225_0_0_1"/>
<dbReference type="PROSITE" id="PS50097">
    <property type="entry name" value="BTB"/>
    <property type="match status" value="1"/>
</dbReference>
<dbReference type="InterPro" id="IPR011333">
    <property type="entry name" value="SKP1/BTB/POZ_sf"/>
</dbReference>
<dbReference type="Pfam" id="PF00651">
    <property type="entry name" value="BTB"/>
    <property type="match status" value="1"/>
</dbReference>
<accession>A0A015ID50</accession>
<name>A0A015ID50_RHIIW</name>
<reference evidence="2 3" key="1">
    <citation type="submission" date="2014-02" db="EMBL/GenBank/DDBJ databases">
        <title>Single nucleus genome sequencing reveals high similarity among nuclei of an endomycorrhizal fungus.</title>
        <authorList>
            <person name="Lin K."/>
            <person name="Geurts R."/>
            <person name="Zhang Z."/>
            <person name="Limpens E."/>
            <person name="Saunders D.G."/>
            <person name="Mu D."/>
            <person name="Pang E."/>
            <person name="Cao H."/>
            <person name="Cha H."/>
            <person name="Lin T."/>
            <person name="Zhou Q."/>
            <person name="Shang Y."/>
            <person name="Li Y."/>
            <person name="Ivanov S."/>
            <person name="Sharma T."/>
            <person name="Velzen R.V."/>
            <person name="Ruijter N.D."/>
            <person name="Aanen D.K."/>
            <person name="Win J."/>
            <person name="Kamoun S."/>
            <person name="Bisseling T."/>
            <person name="Huang S."/>
        </authorList>
    </citation>
    <scope>NUCLEOTIDE SEQUENCE [LARGE SCALE GENOMIC DNA]</scope>
    <source>
        <strain evidence="3">DAOM197198w</strain>
    </source>
</reference>
<protein>
    <recommendedName>
        <fullName evidence="1">BTB domain-containing protein</fullName>
    </recommendedName>
</protein>
<feature type="domain" description="BTB" evidence="1">
    <location>
        <begin position="23"/>
        <end position="137"/>
    </location>
</feature>
<evidence type="ECO:0000313" key="2">
    <source>
        <dbReference type="EMBL" id="EXX51825.1"/>
    </source>
</evidence>
<dbReference type="InterPro" id="IPR000210">
    <property type="entry name" value="BTB/POZ_dom"/>
</dbReference>
<dbReference type="SMR" id="A0A015ID50"/>
<sequence length="137" mass="16115">MSIQFFPKLSQNFIKLSDNGEYYDITIEVSKDPNVKIFRAHTGILCYRSLYLRRYLALNKKNNDNVLAQTKYEVPFFKVLFPSELTVEEILATRSEDKLKSRAPNRYLIYRIAFLKELRGQGAISNLQRFIEFLYGS</sequence>
<dbReference type="Proteomes" id="UP000022910">
    <property type="component" value="Unassembled WGS sequence"/>
</dbReference>
<organism evidence="2 3">
    <name type="scientific">Rhizophagus irregularis (strain DAOM 197198w)</name>
    <name type="common">Glomus intraradices</name>
    <dbReference type="NCBI Taxonomy" id="1432141"/>
    <lineage>
        <taxon>Eukaryota</taxon>
        <taxon>Fungi</taxon>
        <taxon>Fungi incertae sedis</taxon>
        <taxon>Mucoromycota</taxon>
        <taxon>Glomeromycotina</taxon>
        <taxon>Glomeromycetes</taxon>
        <taxon>Glomerales</taxon>
        <taxon>Glomeraceae</taxon>
        <taxon>Rhizophagus</taxon>
    </lineage>
</organism>
<dbReference type="AlphaFoldDB" id="A0A015ID50"/>